<accession>W6M311</accession>
<organism evidence="2 3">
    <name type="scientific">Candidatus Competibacter denitrificans Run_A_D11</name>
    <dbReference type="NCBI Taxonomy" id="1400863"/>
    <lineage>
        <taxon>Bacteria</taxon>
        <taxon>Pseudomonadati</taxon>
        <taxon>Pseudomonadota</taxon>
        <taxon>Gammaproteobacteria</taxon>
        <taxon>Candidatus Competibacteraceae</taxon>
        <taxon>Candidatus Competibacter</taxon>
    </lineage>
</organism>
<keyword evidence="3" id="KW-1185">Reference proteome</keyword>
<gene>
    <name evidence="2" type="ORF">BN873_210172</name>
</gene>
<evidence type="ECO:0000256" key="1">
    <source>
        <dbReference type="SAM" id="SignalP"/>
    </source>
</evidence>
<dbReference type="OrthoDB" id="6891340at2"/>
<name>W6M311_9GAMM</name>
<dbReference type="STRING" id="1400863.BN873_210172"/>
<evidence type="ECO:0008006" key="4">
    <source>
        <dbReference type="Google" id="ProtNLM"/>
    </source>
</evidence>
<comment type="caution">
    <text evidence="2">The sequence shown here is derived from an EMBL/GenBank/DDBJ whole genome shotgun (WGS) entry which is preliminary data.</text>
</comment>
<dbReference type="RefSeq" id="WP_139031651.1">
    <property type="nucleotide sequence ID" value="NZ_CBTJ020000027.1"/>
</dbReference>
<evidence type="ECO:0000313" key="2">
    <source>
        <dbReference type="EMBL" id="CDI01951.1"/>
    </source>
</evidence>
<dbReference type="PROSITE" id="PS51257">
    <property type="entry name" value="PROKAR_LIPOPROTEIN"/>
    <property type="match status" value="1"/>
</dbReference>
<dbReference type="EMBL" id="CBTJ020000027">
    <property type="protein sequence ID" value="CDI01951.1"/>
    <property type="molecule type" value="Genomic_DNA"/>
</dbReference>
<reference evidence="2" key="1">
    <citation type="submission" date="2013-07" db="EMBL/GenBank/DDBJ databases">
        <authorList>
            <person name="McIlroy S."/>
        </authorList>
    </citation>
    <scope>NUCLEOTIDE SEQUENCE [LARGE SCALE GENOMIC DNA]</scope>
    <source>
        <strain evidence="2">Run_A_D11</strain>
    </source>
</reference>
<proteinExistence type="predicted"/>
<feature type="chain" id="PRO_5004878439" description="Lipoprotein" evidence="1">
    <location>
        <begin position="20"/>
        <end position="240"/>
    </location>
</feature>
<reference evidence="2" key="2">
    <citation type="submission" date="2014-03" db="EMBL/GenBank/DDBJ databases">
        <title>Candidatus Competibacter-lineage genomes retrieved from metagenomes reveal functional metabolic diversity.</title>
        <authorList>
            <person name="McIlroy S.J."/>
            <person name="Albertsen M."/>
            <person name="Andresen E.K."/>
            <person name="Saunders A.M."/>
            <person name="Kristiansen R."/>
            <person name="Stokholm-Bjerregaard M."/>
            <person name="Nielsen K.L."/>
            <person name="Nielsen P.H."/>
        </authorList>
    </citation>
    <scope>NUCLEOTIDE SEQUENCE</scope>
    <source>
        <strain evidence="2">Run_A_D11</strain>
    </source>
</reference>
<protein>
    <recommendedName>
        <fullName evidence="4">Lipoprotein</fullName>
    </recommendedName>
</protein>
<sequence length="240" mass="25796">MKISYAPLLILCLGLGACASQVPVATTYPVSYQRKMQAAEHWDILAADVANRLHDALLAGPVRASSRQCKSAIALHVQPPQYNSEFGIAFHNLLITHLLEQGFLVSESPSDGCYEVTYGIQVVTHNDRGFIRPMPGLFTALTGSVLVLRATGDNNPATAAMLGAVGLDVASGFLTDNPNSEIIVTTSVMSGARYLTRLRDIYYISDNNVQQYIAQAPAPPPPVTTRIMDMVGCTSGIQCQ</sequence>
<dbReference type="AlphaFoldDB" id="W6M311"/>
<dbReference type="Proteomes" id="UP000035760">
    <property type="component" value="Unassembled WGS sequence"/>
</dbReference>
<evidence type="ECO:0000313" key="3">
    <source>
        <dbReference type="Proteomes" id="UP000035760"/>
    </source>
</evidence>
<keyword evidence="1" id="KW-0732">Signal</keyword>
<feature type="signal peptide" evidence="1">
    <location>
        <begin position="1"/>
        <end position="19"/>
    </location>
</feature>